<name>A0A381RNH3_9ZZZZ</name>
<accession>A0A381RNH3</accession>
<organism evidence="1">
    <name type="scientific">marine metagenome</name>
    <dbReference type="NCBI Taxonomy" id="408172"/>
    <lineage>
        <taxon>unclassified sequences</taxon>
        <taxon>metagenomes</taxon>
        <taxon>ecological metagenomes</taxon>
    </lineage>
</organism>
<dbReference type="EMBL" id="UINC01002088">
    <property type="protein sequence ID" value="SUZ92761.1"/>
    <property type="molecule type" value="Genomic_DNA"/>
</dbReference>
<evidence type="ECO:0000313" key="1">
    <source>
        <dbReference type="EMBL" id="SUZ92761.1"/>
    </source>
</evidence>
<sequence>MALVINDRVKEQSTTTGTGTFDLDGAVTGFEGFVAGIATGNTTYYTIFNQGTTEWEVGLGTVTDATPDTLARTTVISSSNGDAAVDFAAGTKDVFCTMPASKVVYLDASTPPVPVGAASAGFALAMAVAL</sequence>
<reference evidence="1" key="1">
    <citation type="submission" date="2018-05" db="EMBL/GenBank/DDBJ databases">
        <authorList>
            <person name="Lanie J.A."/>
            <person name="Ng W.-L."/>
            <person name="Kazmierczak K.M."/>
            <person name="Andrzejewski T.M."/>
            <person name="Davidsen T.M."/>
            <person name="Wayne K.J."/>
            <person name="Tettelin H."/>
            <person name="Glass J.I."/>
            <person name="Rusch D."/>
            <person name="Podicherti R."/>
            <person name="Tsui H.-C.T."/>
            <person name="Winkler M.E."/>
        </authorList>
    </citation>
    <scope>NUCLEOTIDE SEQUENCE</scope>
</reference>
<dbReference type="AlphaFoldDB" id="A0A381RNH3"/>
<proteinExistence type="predicted"/>
<gene>
    <name evidence="1" type="ORF">METZ01_LOCUS45615</name>
</gene>
<protein>
    <submittedName>
        <fullName evidence="1">Uncharacterized protein</fullName>
    </submittedName>
</protein>